<organism evidence="1 2">
    <name type="scientific">Pseudomonas syringae</name>
    <dbReference type="NCBI Taxonomy" id="317"/>
    <lineage>
        <taxon>Bacteria</taxon>
        <taxon>Pseudomonadati</taxon>
        <taxon>Pseudomonadota</taxon>
        <taxon>Gammaproteobacteria</taxon>
        <taxon>Pseudomonadales</taxon>
        <taxon>Pseudomonadaceae</taxon>
        <taxon>Pseudomonas</taxon>
    </lineage>
</organism>
<accession>A0A2K4WRF6</accession>
<name>A0A2K4WRF6_PSESX</name>
<sequence>MKPAKIRKIRTTALAAQKQPLTDSGFPRVVQV</sequence>
<evidence type="ECO:0000313" key="2">
    <source>
        <dbReference type="Proteomes" id="UP000238095"/>
    </source>
</evidence>
<dbReference type="Proteomes" id="UP000238095">
    <property type="component" value="Chromosome 1"/>
</dbReference>
<evidence type="ECO:0000313" key="1">
    <source>
        <dbReference type="EMBL" id="SOS38495.1"/>
    </source>
</evidence>
<gene>
    <name evidence="1" type="ORF">CFBP3840_01432</name>
</gene>
<dbReference type="EMBL" id="LT963409">
    <property type="protein sequence ID" value="SOS38495.1"/>
    <property type="molecule type" value="Genomic_DNA"/>
</dbReference>
<dbReference type="AlphaFoldDB" id="A0A2K4WRF6"/>
<reference evidence="1 2" key="1">
    <citation type="submission" date="2017-11" db="EMBL/GenBank/DDBJ databases">
        <authorList>
            <person name="Han C.G."/>
        </authorList>
    </citation>
    <scope>NUCLEOTIDE SEQUENCE [LARGE SCALE GENOMIC DNA]</scope>
    <source>
        <strain evidence="1">CFBP3840</strain>
    </source>
</reference>
<proteinExistence type="predicted"/>
<protein>
    <submittedName>
        <fullName evidence="1">Uncharacterized protein</fullName>
    </submittedName>
</protein>